<dbReference type="GO" id="GO:0003676">
    <property type="term" value="F:nucleic acid binding"/>
    <property type="evidence" value="ECO:0007669"/>
    <property type="project" value="InterPro"/>
</dbReference>
<protein>
    <submittedName>
        <fullName evidence="2">Transposase</fullName>
    </submittedName>
</protein>
<dbReference type="InterPro" id="IPR047655">
    <property type="entry name" value="Transpos_IS630-like"/>
</dbReference>
<sequence>MAKARRRWRRGQSGLDPARLVFIDESAAKTNMTRLRGRAPKGQRLVCHAPHGHWGTTTMISSVRLDGTTACMTIEGATNTEVFQSYVREILVPTLRPADIVVMDNLGAHKNDRTLALIEQAGAQVRFLPAYSPDLNPIEMMWSKVKALLRKAQARTHSDLLNAIASALLAVSPQDALGWFSACGYNFI</sequence>
<organism evidence="2 3">
    <name type="scientific">Termitidicoccus mucosus</name>
    <dbReference type="NCBI Taxonomy" id="1184151"/>
    <lineage>
        <taxon>Bacteria</taxon>
        <taxon>Pseudomonadati</taxon>
        <taxon>Verrucomicrobiota</taxon>
        <taxon>Opitutia</taxon>
        <taxon>Opitutales</taxon>
        <taxon>Opitutaceae</taxon>
        <taxon>Termitidicoccus</taxon>
    </lineage>
</organism>
<dbReference type="AlphaFoldDB" id="A0A178IHR2"/>
<dbReference type="Pfam" id="PF13358">
    <property type="entry name" value="DDE_3"/>
    <property type="match status" value="1"/>
</dbReference>
<dbReference type="RefSeq" id="WP_068771281.1">
    <property type="nucleotide sequence ID" value="NZ_CP109796.1"/>
</dbReference>
<dbReference type="Gene3D" id="3.30.420.10">
    <property type="entry name" value="Ribonuclease H-like superfamily/Ribonuclease H"/>
    <property type="match status" value="1"/>
</dbReference>
<evidence type="ECO:0000259" key="1">
    <source>
        <dbReference type="Pfam" id="PF13358"/>
    </source>
</evidence>
<dbReference type="STRING" id="1184151.AW736_15880"/>
<dbReference type="InterPro" id="IPR038717">
    <property type="entry name" value="Tc1-like_DDE_dom"/>
</dbReference>
<feature type="domain" description="Tc1-like transposase DDE" evidence="1">
    <location>
        <begin position="19"/>
        <end position="160"/>
    </location>
</feature>
<dbReference type="OrthoDB" id="193245at2"/>
<dbReference type="NCBIfam" id="NF033545">
    <property type="entry name" value="transpos_IS630"/>
    <property type="match status" value="1"/>
</dbReference>
<gene>
    <name evidence="2" type="ORF">AW736_15880</name>
</gene>
<name>A0A178IHR2_9BACT</name>
<dbReference type="EMBL" id="LRRQ01000125">
    <property type="protein sequence ID" value="OAM88705.1"/>
    <property type="molecule type" value="Genomic_DNA"/>
</dbReference>
<keyword evidence="3" id="KW-1185">Reference proteome</keyword>
<comment type="caution">
    <text evidence="2">The sequence shown here is derived from an EMBL/GenBank/DDBJ whole genome shotgun (WGS) entry which is preliminary data.</text>
</comment>
<dbReference type="InterPro" id="IPR036397">
    <property type="entry name" value="RNaseH_sf"/>
</dbReference>
<reference evidence="2 3" key="1">
    <citation type="submission" date="2016-01" db="EMBL/GenBank/DDBJ databases">
        <title>High potential of lignocellulose degradation of a new Verrucomicrobia species.</title>
        <authorList>
            <person name="Wang Y."/>
            <person name="Shi Y."/>
            <person name="Qiu Z."/>
            <person name="Liu S."/>
            <person name="Yang H."/>
        </authorList>
    </citation>
    <scope>NUCLEOTIDE SEQUENCE [LARGE SCALE GENOMIC DNA]</scope>
    <source>
        <strain evidence="2 3">TSB47</strain>
    </source>
</reference>
<evidence type="ECO:0000313" key="2">
    <source>
        <dbReference type="EMBL" id="OAM88705.1"/>
    </source>
</evidence>
<dbReference type="PANTHER" id="PTHR46564">
    <property type="entry name" value="TRANSPOSASE"/>
    <property type="match status" value="1"/>
</dbReference>
<dbReference type="PANTHER" id="PTHR46564:SF1">
    <property type="entry name" value="TRANSPOSASE"/>
    <property type="match status" value="1"/>
</dbReference>
<dbReference type="Proteomes" id="UP000078486">
    <property type="component" value="Unassembled WGS sequence"/>
</dbReference>
<accession>A0A178IHR2</accession>
<proteinExistence type="predicted"/>
<evidence type="ECO:0000313" key="3">
    <source>
        <dbReference type="Proteomes" id="UP000078486"/>
    </source>
</evidence>